<gene>
    <name evidence="12" type="ORF">IAD46_03400</name>
</gene>
<feature type="transmembrane region" description="Helical" evidence="10">
    <location>
        <begin position="259"/>
        <end position="283"/>
    </location>
</feature>
<evidence type="ECO:0000313" key="12">
    <source>
        <dbReference type="EMBL" id="HIT50053.1"/>
    </source>
</evidence>
<evidence type="ECO:0000256" key="7">
    <source>
        <dbReference type="ARBA" id="ARBA00022989"/>
    </source>
</evidence>
<dbReference type="Pfam" id="PF00005">
    <property type="entry name" value="ABC_tran"/>
    <property type="match status" value="1"/>
</dbReference>
<feature type="transmembrane region" description="Helical" evidence="10">
    <location>
        <begin position="667"/>
        <end position="689"/>
    </location>
</feature>
<dbReference type="Pfam" id="PF02687">
    <property type="entry name" value="FtsX"/>
    <property type="match status" value="1"/>
</dbReference>
<dbReference type="SMART" id="SM00382">
    <property type="entry name" value="AAA"/>
    <property type="match status" value="1"/>
</dbReference>
<evidence type="ECO:0000256" key="5">
    <source>
        <dbReference type="ARBA" id="ARBA00022741"/>
    </source>
</evidence>
<reference evidence="12" key="1">
    <citation type="submission" date="2020-10" db="EMBL/GenBank/DDBJ databases">
        <authorList>
            <person name="Gilroy R."/>
        </authorList>
    </citation>
    <scope>NUCLEOTIDE SEQUENCE</scope>
    <source>
        <strain evidence="12">ChiW17-6978</strain>
    </source>
</reference>
<name>A0A9D1GRA5_9MOLU</name>
<dbReference type="Gene3D" id="3.40.50.300">
    <property type="entry name" value="P-loop containing nucleotide triphosphate hydrolases"/>
    <property type="match status" value="1"/>
</dbReference>
<dbReference type="GO" id="GO:0016887">
    <property type="term" value="F:ATP hydrolysis activity"/>
    <property type="evidence" value="ECO:0007669"/>
    <property type="project" value="InterPro"/>
</dbReference>
<evidence type="ECO:0000313" key="13">
    <source>
        <dbReference type="Proteomes" id="UP000886758"/>
    </source>
</evidence>
<dbReference type="PANTHER" id="PTHR42798:SF4">
    <property type="entry name" value="ABC TRANSPORTER DOMAIN-CONTAINING PROTEIN"/>
    <property type="match status" value="1"/>
</dbReference>
<dbReference type="AlphaFoldDB" id="A0A9D1GRA5"/>
<feature type="domain" description="ABC transporter" evidence="11">
    <location>
        <begin position="2"/>
        <end position="239"/>
    </location>
</feature>
<keyword evidence="7 10" id="KW-1133">Transmembrane helix</keyword>
<evidence type="ECO:0000256" key="2">
    <source>
        <dbReference type="ARBA" id="ARBA00022448"/>
    </source>
</evidence>
<dbReference type="PANTHER" id="PTHR42798">
    <property type="entry name" value="LIPOPROTEIN-RELEASING SYSTEM ATP-BINDING PROTEIN LOLD"/>
    <property type="match status" value="1"/>
</dbReference>
<organism evidence="12 13">
    <name type="scientific">Candidatus Pelethenecus faecipullorum</name>
    <dbReference type="NCBI Taxonomy" id="2840900"/>
    <lineage>
        <taxon>Bacteria</taxon>
        <taxon>Bacillati</taxon>
        <taxon>Mycoplasmatota</taxon>
        <taxon>Mollicutes</taxon>
        <taxon>Candidatus Pelethenecus</taxon>
    </lineage>
</organism>
<dbReference type="PROSITE" id="PS50893">
    <property type="entry name" value="ABC_TRANSPORTER_2"/>
    <property type="match status" value="1"/>
</dbReference>
<dbReference type="EMBL" id="DVLF01000106">
    <property type="protein sequence ID" value="HIT50053.1"/>
    <property type="molecule type" value="Genomic_DNA"/>
</dbReference>
<feature type="transmembrane region" description="Helical" evidence="10">
    <location>
        <begin position="572"/>
        <end position="593"/>
    </location>
</feature>
<keyword evidence="2" id="KW-0813">Transport</keyword>
<comment type="subcellular location">
    <subcellularLocation>
        <location evidence="1">Cell inner membrane</location>
        <topology evidence="1">Multi-pass membrane protein</topology>
    </subcellularLocation>
</comment>
<evidence type="ECO:0000256" key="10">
    <source>
        <dbReference type="SAM" id="Phobius"/>
    </source>
</evidence>
<dbReference type="InterPro" id="IPR017871">
    <property type="entry name" value="ABC_transporter-like_CS"/>
</dbReference>
<evidence type="ECO:0000256" key="6">
    <source>
        <dbReference type="ARBA" id="ARBA00022840"/>
    </source>
</evidence>
<feature type="transmembrane region" description="Helical" evidence="10">
    <location>
        <begin position="626"/>
        <end position="647"/>
    </location>
</feature>
<dbReference type="InterPro" id="IPR017911">
    <property type="entry name" value="MacB-like_ATP-bd"/>
</dbReference>
<protein>
    <submittedName>
        <fullName evidence="12">ATP-binding cassette domain-containing protein</fullName>
    </submittedName>
</protein>
<evidence type="ECO:0000256" key="8">
    <source>
        <dbReference type="ARBA" id="ARBA00023136"/>
    </source>
</evidence>
<evidence type="ECO:0000256" key="3">
    <source>
        <dbReference type="ARBA" id="ARBA00022475"/>
    </source>
</evidence>
<dbReference type="InterPro" id="IPR003838">
    <property type="entry name" value="ABC3_permease_C"/>
</dbReference>
<dbReference type="CDD" id="cd03255">
    <property type="entry name" value="ABC_MJ0796_LolCDE_FtsE"/>
    <property type="match status" value="1"/>
</dbReference>
<comment type="similarity">
    <text evidence="9">Belongs to the ABC transporter superfamily. Macrolide exporter (TC 3.A.1.122) family.</text>
</comment>
<dbReference type="InterPro" id="IPR027417">
    <property type="entry name" value="P-loop_NTPase"/>
</dbReference>
<proteinExistence type="inferred from homology"/>
<evidence type="ECO:0000259" key="11">
    <source>
        <dbReference type="PROSITE" id="PS50893"/>
    </source>
</evidence>
<dbReference type="GO" id="GO:0005886">
    <property type="term" value="C:plasma membrane"/>
    <property type="evidence" value="ECO:0007669"/>
    <property type="project" value="UniProtKB-SubCell"/>
</dbReference>
<keyword evidence="5" id="KW-0547">Nucleotide-binding</keyword>
<dbReference type="InterPro" id="IPR003439">
    <property type="entry name" value="ABC_transporter-like_ATP-bd"/>
</dbReference>
<dbReference type="GO" id="GO:0005524">
    <property type="term" value="F:ATP binding"/>
    <property type="evidence" value="ECO:0007669"/>
    <property type="project" value="UniProtKB-KW"/>
</dbReference>
<evidence type="ECO:0000256" key="1">
    <source>
        <dbReference type="ARBA" id="ARBA00004429"/>
    </source>
</evidence>
<keyword evidence="3" id="KW-1003">Cell membrane</keyword>
<dbReference type="PROSITE" id="PS00211">
    <property type="entry name" value="ABC_TRANSPORTER_1"/>
    <property type="match status" value="1"/>
</dbReference>
<sequence length="704" mass="79893">MLELKHVSKWYETKKKKQVQALKDVSLTFGNTGLYVIFGKSGSGKSTLLNLIAGLDGVTSGRILFNEEDVTKFKANELNQYRNFQIGFIFQELNLISNLNVKENIALSLKMQGKKASDEDILQVLTTVGMEAFMDRGINELSGGQKQRIAIARAIIKNPNMIVADEPTGSLDLETSEQIFSLLKKLSEKHLIIVVTHNEECAKKYADHLIYLKEGSVEKEERISLLENPTVWSNPSVRKNYLPFFTAFKIGLSNLKINIVRLCILIFLSALSFICLGVSITAFQYHKDDLIARAIAANDYVDPLTIISTYKRSESVWQQTTISPSFVNDLNQHLEGIYLGVFQDIGQSNVNFMSDIEIDYSNYDALSLYSLSGVAVIDSTILEKLGYHVYGNIPTQENEILITNYFYETFVRYGYAYHPDNMQATISEKEDMIGKIIQIPKYRHSDIMVEYKVCGMIDTKVDTSKYQELLTYQDDQAELNSDKRLFQYYQSNSIHSVGYLSQSGMDLIYKISDEKGQGYNCMVGQMPTDQKKLTSIVNYLEKAGDDRTQYQLINTTDAWIKDVDTLMQTYKMIGGIAGLVLMVFSGLLLFNYINLSISHKQKEMGILRALGARGIDIFKIFGCEGFLIGIINFILSVIGTNMLVFFINAGMKKEYFLNMDVYRFNFLSGFLLFLIGFLSCFFSIFIPILKVSKKPPIQTIRIEQ</sequence>
<comment type="caution">
    <text evidence="12">The sequence shown here is derived from an EMBL/GenBank/DDBJ whole genome shotgun (WGS) entry which is preliminary data.</text>
</comment>
<dbReference type="Proteomes" id="UP000886758">
    <property type="component" value="Unassembled WGS sequence"/>
</dbReference>
<reference evidence="12" key="2">
    <citation type="journal article" date="2021" name="PeerJ">
        <title>Extensive microbial diversity within the chicken gut microbiome revealed by metagenomics and culture.</title>
        <authorList>
            <person name="Gilroy R."/>
            <person name="Ravi A."/>
            <person name="Getino M."/>
            <person name="Pursley I."/>
            <person name="Horton D.L."/>
            <person name="Alikhan N.F."/>
            <person name="Baker D."/>
            <person name="Gharbi K."/>
            <person name="Hall N."/>
            <person name="Watson M."/>
            <person name="Adriaenssens E.M."/>
            <person name="Foster-Nyarko E."/>
            <person name="Jarju S."/>
            <person name="Secka A."/>
            <person name="Antonio M."/>
            <person name="Oren A."/>
            <person name="Chaudhuri R.R."/>
            <person name="La Ragione R."/>
            <person name="Hildebrand F."/>
            <person name="Pallen M.J."/>
        </authorList>
    </citation>
    <scope>NUCLEOTIDE SEQUENCE</scope>
    <source>
        <strain evidence="12">ChiW17-6978</strain>
    </source>
</reference>
<keyword evidence="6 12" id="KW-0067">ATP-binding</keyword>
<evidence type="ECO:0000256" key="9">
    <source>
        <dbReference type="ARBA" id="ARBA00038388"/>
    </source>
</evidence>
<dbReference type="SUPFAM" id="SSF52540">
    <property type="entry name" value="P-loop containing nucleoside triphosphate hydrolases"/>
    <property type="match status" value="1"/>
</dbReference>
<accession>A0A9D1GRA5</accession>
<keyword evidence="8 10" id="KW-0472">Membrane</keyword>
<evidence type="ECO:0000256" key="4">
    <source>
        <dbReference type="ARBA" id="ARBA00022692"/>
    </source>
</evidence>
<dbReference type="InterPro" id="IPR003593">
    <property type="entry name" value="AAA+_ATPase"/>
</dbReference>
<keyword evidence="4 10" id="KW-0812">Transmembrane</keyword>